<organism evidence="14">
    <name type="scientific">Capitella teleta</name>
    <name type="common">Polychaete worm</name>
    <dbReference type="NCBI Taxonomy" id="283909"/>
    <lineage>
        <taxon>Eukaryota</taxon>
        <taxon>Metazoa</taxon>
        <taxon>Spiralia</taxon>
        <taxon>Lophotrochozoa</taxon>
        <taxon>Annelida</taxon>
        <taxon>Polychaeta</taxon>
        <taxon>Sedentaria</taxon>
        <taxon>Scolecida</taxon>
        <taxon>Capitellidae</taxon>
        <taxon>Capitella</taxon>
    </lineage>
</organism>
<dbReference type="AlphaFoldDB" id="R7USG0"/>
<evidence type="ECO:0000256" key="1">
    <source>
        <dbReference type="ARBA" id="ARBA00004370"/>
    </source>
</evidence>
<evidence type="ECO:0000256" key="10">
    <source>
        <dbReference type="ARBA" id="ARBA00043668"/>
    </source>
</evidence>
<evidence type="ECO:0000256" key="8">
    <source>
        <dbReference type="ARBA" id="ARBA00023136"/>
    </source>
</evidence>
<reference evidence="16" key="1">
    <citation type="submission" date="2012-12" db="EMBL/GenBank/DDBJ databases">
        <authorList>
            <person name="Hellsten U."/>
            <person name="Grimwood J."/>
            <person name="Chapman J.A."/>
            <person name="Shapiro H."/>
            <person name="Aerts A."/>
            <person name="Otillar R.P."/>
            <person name="Terry A.Y."/>
            <person name="Boore J.L."/>
            <person name="Simakov O."/>
            <person name="Marletaz F."/>
            <person name="Cho S.-J."/>
            <person name="Edsinger-Gonzales E."/>
            <person name="Havlak P."/>
            <person name="Kuo D.-H."/>
            <person name="Larsson T."/>
            <person name="Lv J."/>
            <person name="Arendt D."/>
            <person name="Savage R."/>
            <person name="Osoegawa K."/>
            <person name="de Jong P."/>
            <person name="Lindberg D.R."/>
            <person name="Seaver E.C."/>
            <person name="Weisblat D.A."/>
            <person name="Putnam N.H."/>
            <person name="Grigoriev I.V."/>
            <person name="Rokhsar D.S."/>
        </authorList>
    </citation>
    <scope>NUCLEOTIDE SEQUENCE</scope>
    <source>
        <strain evidence="16">I ESC-2004</strain>
    </source>
</reference>
<evidence type="ECO:0000256" key="13">
    <source>
        <dbReference type="ARBA" id="ARBA00043832"/>
    </source>
</evidence>
<dbReference type="EMBL" id="AMQN01007286">
    <property type="status" value="NOT_ANNOTATED_CDS"/>
    <property type="molecule type" value="Genomic_DNA"/>
</dbReference>
<comment type="subcellular location">
    <subcellularLocation>
        <location evidence="1">Membrane</location>
    </subcellularLocation>
</comment>
<sequence>MFGTKTRYVDSLPPLMKRVLTELSNSGQSTLPLSSLNPEISQSDLRDQLPRGAVLLRDICKPIHLNFLGRHGIRNPGQSDIKTTRNILRRLKSTEVDSKLISSLEESIAGFTVESEKELTASGWKELSSIGERFKLRFPSLFQSELGSAKEHFLFQVTSKSRTVDSCRAFMSSLHLRPPHQLHTRDDLLRFFDTCEKYVVEVDENKNALRELERFRDMNFPEIGESIASRKGVFSFAHAETLLPFISLLGLFRDDLPLTADSLHDNRRFKTSVISPFAANIALVLYSCDLSQQPHGNTVYDELGLQLISPAQWRPLMLRVLFNEQDIKLPFAQSHLVPLDQALNVFSQHLKRCDLSEICSMPKDEL</sequence>
<reference evidence="14 16" key="2">
    <citation type="journal article" date="2013" name="Nature">
        <title>Insights into bilaterian evolution from three spiralian genomes.</title>
        <authorList>
            <person name="Simakov O."/>
            <person name="Marletaz F."/>
            <person name="Cho S.J."/>
            <person name="Edsinger-Gonzales E."/>
            <person name="Havlak P."/>
            <person name="Hellsten U."/>
            <person name="Kuo D.H."/>
            <person name="Larsson T."/>
            <person name="Lv J."/>
            <person name="Arendt D."/>
            <person name="Savage R."/>
            <person name="Osoegawa K."/>
            <person name="de Jong P."/>
            <person name="Grimwood J."/>
            <person name="Chapman J.A."/>
            <person name="Shapiro H."/>
            <person name="Aerts A."/>
            <person name="Otillar R.P."/>
            <person name="Terry A.Y."/>
            <person name="Boore J.L."/>
            <person name="Grigoriev I.V."/>
            <person name="Lindberg D.R."/>
            <person name="Seaver E.C."/>
            <person name="Weisblat D.A."/>
            <person name="Putnam N.H."/>
            <person name="Rokhsar D.S."/>
        </authorList>
    </citation>
    <scope>NUCLEOTIDE SEQUENCE</scope>
    <source>
        <strain evidence="14 16">I ESC-2004</strain>
    </source>
</reference>
<dbReference type="EMBL" id="KB300344">
    <property type="protein sequence ID" value="ELU06862.1"/>
    <property type="molecule type" value="Genomic_DNA"/>
</dbReference>
<dbReference type="EC" id="3.1.3.62" evidence="4"/>
<dbReference type="InterPro" id="IPR029033">
    <property type="entry name" value="His_PPase_superfam"/>
</dbReference>
<proteinExistence type="inferred from homology"/>
<dbReference type="HOGENOM" id="CLU_757034_0_0_1"/>
<comment type="catalytic activity">
    <reaction evidence="12">
        <text>1D-myo-inositol hexakisphosphate + H2O = 1D-myo-inositol 1,2,4,5,6-pentakisphosphate + phosphate</text>
        <dbReference type="Rhea" id="RHEA:16989"/>
        <dbReference type="ChEBI" id="CHEBI:15377"/>
        <dbReference type="ChEBI" id="CHEBI:43474"/>
        <dbReference type="ChEBI" id="CHEBI:57798"/>
        <dbReference type="ChEBI" id="CHEBI:58130"/>
        <dbReference type="EC" id="3.1.3.62"/>
    </reaction>
    <physiologicalReaction direction="left-to-right" evidence="12">
        <dbReference type="Rhea" id="RHEA:16990"/>
    </physiologicalReaction>
</comment>
<evidence type="ECO:0000256" key="6">
    <source>
        <dbReference type="ARBA" id="ARBA00022729"/>
    </source>
</evidence>
<gene>
    <name evidence="14" type="ORF">CAPTEDRAFT_228544</name>
</gene>
<dbReference type="CDD" id="cd07061">
    <property type="entry name" value="HP_HAP_like"/>
    <property type="match status" value="1"/>
</dbReference>
<comment type="catalytic activity">
    <reaction evidence="13">
        <text>(2R)-2,3-bisphosphoglycerate + H2O = (2R)-2-phosphoglycerate + phosphate</text>
        <dbReference type="Rhea" id="RHEA:27381"/>
        <dbReference type="ChEBI" id="CHEBI:15377"/>
        <dbReference type="ChEBI" id="CHEBI:43474"/>
        <dbReference type="ChEBI" id="CHEBI:58248"/>
        <dbReference type="ChEBI" id="CHEBI:58289"/>
        <dbReference type="EC" id="3.1.3.80"/>
    </reaction>
    <physiologicalReaction direction="left-to-right" evidence="13">
        <dbReference type="Rhea" id="RHEA:27382"/>
    </physiologicalReaction>
</comment>
<comment type="catalytic activity">
    <reaction evidence="10">
        <text>1D-myo-inositol 1,2,5,6-tetrakisphosphate + H2O = 1D-myo-inositol 1,2,6-trisphosphate + phosphate</text>
        <dbReference type="Rhea" id="RHEA:77119"/>
        <dbReference type="ChEBI" id="CHEBI:15377"/>
        <dbReference type="ChEBI" id="CHEBI:43474"/>
        <dbReference type="ChEBI" id="CHEBI:195535"/>
        <dbReference type="ChEBI" id="CHEBI:195537"/>
        <dbReference type="EC" id="3.1.3.62"/>
    </reaction>
    <physiologicalReaction direction="left-to-right" evidence="10">
        <dbReference type="Rhea" id="RHEA:77120"/>
    </physiologicalReaction>
</comment>
<dbReference type="EnsemblMetazoa" id="CapteT228544">
    <property type="protein sequence ID" value="CapteP228544"/>
    <property type="gene ID" value="CapteG228544"/>
</dbReference>
<keyword evidence="16" id="KW-1185">Reference proteome</keyword>
<dbReference type="GO" id="GO:0034417">
    <property type="term" value="F:bisphosphoglycerate 3-phosphatase activity"/>
    <property type="evidence" value="ECO:0007669"/>
    <property type="project" value="UniProtKB-EC"/>
</dbReference>
<evidence type="ECO:0000313" key="16">
    <source>
        <dbReference type="Proteomes" id="UP000014760"/>
    </source>
</evidence>
<protein>
    <recommendedName>
        <fullName evidence="5">Multiple inositol polyphosphate phosphatase 1</fullName>
        <ecNumber evidence="4">3.1.3.62</ecNumber>
        <ecNumber evidence="3">3.1.3.80</ecNumber>
    </recommendedName>
    <alternativeName>
        <fullName evidence="9">2,3-bisphosphoglycerate 3-phosphatase</fullName>
    </alternativeName>
</protein>
<evidence type="ECO:0000256" key="2">
    <source>
        <dbReference type="ARBA" id="ARBA00008422"/>
    </source>
</evidence>
<keyword evidence="7" id="KW-0378">Hydrolase</keyword>
<evidence type="ECO:0000256" key="4">
    <source>
        <dbReference type="ARBA" id="ARBA00013040"/>
    </source>
</evidence>
<dbReference type="SUPFAM" id="SSF53254">
    <property type="entry name" value="Phosphoglycerate mutase-like"/>
    <property type="match status" value="1"/>
</dbReference>
<evidence type="ECO:0000256" key="7">
    <source>
        <dbReference type="ARBA" id="ARBA00022801"/>
    </source>
</evidence>
<dbReference type="STRING" id="283909.R7USG0"/>
<dbReference type="PANTHER" id="PTHR20963">
    <property type="entry name" value="MULTIPLE INOSITOL POLYPHOSPHATE PHOSPHATASE-RELATED"/>
    <property type="match status" value="1"/>
</dbReference>
<dbReference type="GO" id="GO:0016020">
    <property type="term" value="C:membrane"/>
    <property type="evidence" value="ECO:0007669"/>
    <property type="project" value="UniProtKB-SubCell"/>
</dbReference>
<dbReference type="Pfam" id="PF00328">
    <property type="entry name" value="His_Phos_2"/>
    <property type="match status" value="2"/>
</dbReference>
<name>R7USG0_CAPTE</name>
<evidence type="ECO:0000256" key="9">
    <source>
        <dbReference type="ARBA" id="ARBA00031642"/>
    </source>
</evidence>
<evidence type="ECO:0000256" key="3">
    <source>
        <dbReference type="ARBA" id="ARBA00012976"/>
    </source>
</evidence>
<evidence type="ECO:0000313" key="15">
    <source>
        <dbReference type="EnsemblMetazoa" id="CapteP228544"/>
    </source>
</evidence>
<dbReference type="Proteomes" id="UP000014760">
    <property type="component" value="Unassembled WGS sequence"/>
</dbReference>
<reference evidence="15" key="3">
    <citation type="submission" date="2015-06" db="UniProtKB">
        <authorList>
            <consortium name="EnsemblMetazoa"/>
        </authorList>
    </citation>
    <scope>IDENTIFICATION</scope>
</reference>
<dbReference type="PANTHER" id="PTHR20963:SF8">
    <property type="entry name" value="MULTIPLE INOSITOL POLYPHOSPHATE PHOSPHATASE 1"/>
    <property type="match status" value="1"/>
</dbReference>
<dbReference type="Gene3D" id="3.40.50.1240">
    <property type="entry name" value="Phosphoglycerate mutase-like"/>
    <property type="match status" value="2"/>
</dbReference>
<evidence type="ECO:0000256" key="5">
    <source>
        <dbReference type="ARBA" id="ARBA00018097"/>
    </source>
</evidence>
<dbReference type="EMBL" id="AMQN01007285">
    <property type="status" value="NOT_ANNOTATED_CDS"/>
    <property type="molecule type" value="Genomic_DNA"/>
</dbReference>
<keyword evidence="8" id="KW-0472">Membrane</keyword>
<dbReference type="InterPro" id="IPR000560">
    <property type="entry name" value="His_Pase_clade-2"/>
</dbReference>
<keyword evidence="6" id="KW-0732">Signal</keyword>
<dbReference type="OrthoDB" id="6509975at2759"/>
<dbReference type="GO" id="GO:0003993">
    <property type="term" value="F:acid phosphatase activity"/>
    <property type="evidence" value="ECO:0007669"/>
    <property type="project" value="TreeGrafter"/>
</dbReference>
<dbReference type="EC" id="3.1.3.80" evidence="3"/>
<comment type="catalytic activity">
    <reaction evidence="11">
        <text>1D-myo-inositol 1,2,4,5,6-pentakisphosphate + H2O = 1D-myo-inositol 1,2,5,6-tetrakisphosphate + phosphate</text>
        <dbReference type="Rhea" id="RHEA:77115"/>
        <dbReference type="ChEBI" id="CHEBI:15377"/>
        <dbReference type="ChEBI" id="CHEBI:43474"/>
        <dbReference type="ChEBI" id="CHEBI:57798"/>
        <dbReference type="ChEBI" id="CHEBI:195535"/>
        <dbReference type="EC" id="3.1.3.62"/>
    </reaction>
    <physiologicalReaction direction="left-to-right" evidence="11">
        <dbReference type="Rhea" id="RHEA:77116"/>
    </physiologicalReaction>
</comment>
<evidence type="ECO:0000256" key="12">
    <source>
        <dbReference type="ARBA" id="ARBA00043691"/>
    </source>
</evidence>
<accession>R7USG0</accession>
<comment type="similarity">
    <text evidence="2">Belongs to the histidine acid phosphatase family. MINPP1 subfamily.</text>
</comment>
<evidence type="ECO:0000256" key="11">
    <source>
        <dbReference type="ARBA" id="ARBA00043671"/>
    </source>
</evidence>
<dbReference type="OMA" id="RGRSDWC"/>
<evidence type="ECO:0000313" key="14">
    <source>
        <dbReference type="EMBL" id="ELU06862.1"/>
    </source>
</evidence>
<dbReference type="GO" id="GO:0052745">
    <property type="term" value="F:inositol phosphate phosphatase activity"/>
    <property type="evidence" value="ECO:0007669"/>
    <property type="project" value="TreeGrafter"/>
</dbReference>